<feature type="domain" description="Histidine kinase" evidence="15">
    <location>
        <begin position="371"/>
        <end position="590"/>
    </location>
</feature>
<dbReference type="InterPro" id="IPR005467">
    <property type="entry name" value="His_kinase_dom"/>
</dbReference>
<sequence>VYNFYLILGYLGIVGYGGYELIKIYRETRGYLREQIKYILLAMIVGFGGGATNFPLWYGIPLPPYGNFLVFLYPFILSYAILKYRLMDIRFVLGRGAVYALSLITIIGLAFLLMFLGNQFLSAVPFNITGPLILIISILLFQPIFRFFEKLASQYFYYTFYSYQTVLTDLGRGLTRFLGLDQLSSLIVNTLMNTMKLDRTVVLLREPGDGEYIIQKNIGFKEENGISLVKDNFLTTWLERTQNPLVYEELSLIIRDTTEKEARERLERLQGNMKRIEAALCLPLFIEEKIVGMIVLGNKLSGEPYSTQDIELLTNLANQASIALQNARLYSEVKGFSKKLEREVEKATKELKEAYEKLKNLDRAKSEFISIASHQLRTPLAAIKGYISMFLEGTYGKLSEKIKEPMENVYKSNERLIKLVNDLLNVSRIETGKIKLELQKTSIEDVISNIINELKIEAEKKNIYLKWQEPKKPLPEILVDRDKIRQVILNLIDNAIRYTNKGGIRIIYQTANKKCQIIIADTGEGMTREEILHLFESFSRGGAGTQFYSEGAGLGLYVAKKFVEMHKGKIWVESPGKGKGSTFYIELPIK</sequence>
<comment type="catalytic activity">
    <reaction evidence="1">
        <text>ATP + protein L-histidine = ADP + protein N-phospho-L-histidine.</text>
        <dbReference type="EC" id="2.7.13.3"/>
    </reaction>
</comment>
<dbReference type="InterPro" id="IPR036890">
    <property type="entry name" value="HATPase_C_sf"/>
</dbReference>
<accession>A0A2M7R646</accession>
<evidence type="ECO:0000256" key="10">
    <source>
        <dbReference type="ARBA" id="ARBA00022840"/>
    </source>
</evidence>
<feature type="transmembrane region" description="Helical" evidence="14">
    <location>
        <begin position="6"/>
        <end position="26"/>
    </location>
</feature>
<dbReference type="GO" id="GO:0005524">
    <property type="term" value="F:ATP binding"/>
    <property type="evidence" value="ECO:0007669"/>
    <property type="project" value="UniProtKB-KW"/>
</dbReference>
<dbReference type="FunFam" id="1.10.287.130:FF:000001">
    <property type="entry name" value="Two-component sensor histidine kinase"/>
    <property type="match status" value="1"/>
</dbReference>
<feature type="transmembrane region" description="Helical" evidence="14">
    <location>
        <begin position="64"/>
        <end position="84"/>
    </location>
</feature>
<evidence type="ECO:0000256" key="6">
    <source>
        <dbReference type="ARBA" id="ARBA00022553"/>
    </source>
</evidence>
<dbReference type="Pfam" id="PF01590">
    <property type="entry name" value="GAF"/>
    <property type="match status" value="1"/>
</dbReference>
<comment type="subcellular location">
    <subcellularLocation>
        <location evidence="2">Cell membrane</location>
    </subcellularLocation>
    <subcellularLocation>
        <location evidence="3">Membrane raft</location>
        <topology evidence="3">Multi-pass membrane protein</topology>
    </subcellularLocation>
</comment>
<dbReference type="PANTHER" id="PTHR43711:SF31">
    <property type="entry name" value="HISTIDINE KINASE"/>
    <property type="match status" value="1"/>
</dbReference>
<keyword evidence="5" id="KW-1003">Cell membrane</keyword>
<comment type="caution">
    <text evidence="16">The sequence shown here is derived from an EMBL/GenBank/DDBJ whole genome shotgun (WGS) entry which is preliminary data.</text>
</comment>
<keyword evidence="10" id="KW-0067">ATP-binding</keyword>
<dbReference type="Gene3D" id="3.30.565.10">
    <property type="entry name" value="Histidine kinase-like ATPase, C-terminal domain"/>
    <property type="match status" value="1"/>
</dbReference>
<name>A0A2M7R646_9BACT</name>
<evidence type="ECO:0000256" key="5">
    <source>
        <dbReference type="ARBA" id="ARBA00022475"/>
    </source>
</evidence>
<dbReference type="Gene3D" id="3.30.450.40">
    <property type="match status" value="1"/>
</dbReference>
<evidence type="ECO:0000256" key="11">
    <source>
        <dbReference type="ARBA" id="ARBA00023012"/>
    </source>
</evidence>
<dbReference type="InterPro" id="IPR003661">
    <property type="entry name" value="HisK_dim/P_dom"/>
</dbReference>
<keyword evidence="9" id="KW-0418">Kinase</keyword>
<gene>
    <name evidence="16" type="ORF">COY73_02140</name>
</gene>
<feature type="non-terminal residue" evidence="16">
    <location>
        <position position="1"/>
    </location>
</feature>
<dbReference type="GO" id="GO:0000155">
    <property type="term" value="F:phosphorelay sensor kinase activity"/>
    <property type="evidence" value="ECO:0007669"/>
    <property type="project" value="InterPro"/>
</dbReference>
<dbReference type="InterPro" id="IPR050736">
    <property type="entry name" value="Sensor_HK_Regulatory"/>
</dbReference>
<dbReference type="InterPro" id="IPR029016">
    <property type="entry name" value="GAF-like_dom_sf"/>
</dbReference>
<reference evidence="17" key="1">
    <citation type="submission" date="2017-09" db="EMBL/GenBank/DDBJ databases">
        <title>Depth-based differentiation of microbial function through sediment-hosted aquifers and enrichment of novel symbionts in the deep terrestrial subsurface.</title>
        <authorList>
            <person name="Probst A.J."/>
            <person name="Ladd B."/>
            <person name="Jarett J.K."/>
            <person name="Geller-Mcgrath D.E."/>
            <person name="Sieber C.M.K."/>
            <person name="Emerson J.B."/>
            <person name="Anantharaman K."/>
            <person name="Thomas B.C."/>
            <person name="Malmstrom R."/>
            <person name="Stieglmeier M."/>
            <person name="Klingl A."/>
            <person name="Woyke T."/>
            <person name="Ryan C.M."/>
            <person name="Banfield J.F."/>
        </authorList>
    </citation>
    <scope>NUCLEOTIDE SEQUENCE [LARGE SCALE GENOMIC DNA]</scope>
</reference>
<dbReference type="EMBL" id="PFLW01000055">
    <property type="protein sequence ID" value="PIY89003.1"/>
    <property type="molecule type" value="Genomic_DNA"/>
</dbReference>
<dbReference type="SUPFAM" id="SSF55781">
    <property type="entry name" value="GAF domain-like"/>
    <property type="match status" value="1"/>
</dbReference>
<dbReference type="AlphaFoldDB" id="A0A2M7R646"/>
<feature type="transmembrane region" description="Helical" evidence="14">
    <location>
        <begin position="128"/>
        <end position="148"/>
    </location>
</feature>
<evidence type="ECO:0000256" key="8">
    <source>
        <dbReference type="ARBA" id="ARBA00022741"/>
    </source>
</evidence>
<dbReference type="SMART" id="SM00065">
    <property type="entry name" value="GAF"/>
    <property type="match status" value="1"/>
</dbReference>
<evidence type="ECO:0000259" key="15">
    <source>
        <dbReference type="PROSITE" id="PS50109"/>
    </source>
</evidence>
<dbReference type="Gene3D" id="1.10.287.130">
    <property type="match status" value="1"/>
</dbReference>
<dbReference type="GO" id="GO:0045121">
    <property type="term" value="C:membrane raft"/>
    <property type="evidence" value="ECO:0007669"/>
    <property type="project" value="UniProtKB-SubCell"/>
</dbReference>
<evidence type="ECO:0000256" key="4">
    <source>
        <dbReference type="ARBA" id="ARBA00012438"/>
    </source>
</evidence>
<evidence type="ECO:0000313" key="16">
    <source>
        <dbReference type="EMBL" id="PIY89003.1"/>
    </source>
</evidence>
<evidence type="ECO:0000256" key="9">
    <source>
        <dbReference type="ARBA" id="ARBA00022777"/>
    </source>
</evidence>
<dbReference type="Pfam" id="PF00512">
    <property type="entry name" value="HisKA"/>
    <property type="match status" value="1"/>
</dbReference>
<dbReference type="CDD" id="cd00082">
    <property type="entry name" value="HisKA"/>
    <property type="match status" value="1"/>
</dbReference>
<keyword evidence="14" id="KW-0812">Transmembrane</keyword>
<dbReference type="EC" id="2.7.13.3" evidence="4"/>
<keyword evidence="6" id="KW-0597">Phosphoprotein</keyword>
<evidence type="ECO:0000256" key="3">
    <source>
        <dbReference type="ARBA" id="ARBA00004314"/>
    </source>
</evidence>
<dbReference type="PANTHER" id="PTHR43711">
    <property type="entry name" value="TWO-COMPONENT HISTIDINE KINASE"/>
    <property type="match status" value="1"/>
</dbReference>
<feature type="transmembrane region" description="Helical" evidence="14">
    <location>
        <begin position="38"/>
        <end position="58"/>
    </location>
</feature>
<evidence type="ECO:0000313" key="17">
    <source>
        <dbReference type="Proteomes" id="UP000230767"/>
    </source>
</evidence>
<dbReference type="SUPFAM" id="SSF47384">
    <property type="entry name" value="Homodimeric domain of signal transducing histidine kinase"/>
    <property type="match status" value="1"/>
</dbReference>
<dbReference type="InterPro" id="IPR004358">
    <property type="entry name" value="Sig_transdc_His_kin-like_C"/>
</dbReference>
<organism evidence="16 17">
    <name type="scientific">Candidatus Nealsonbacteria bacterium CG_4_10_14_0_8_um_filter_37_14</name>
    <dbReference type="NCBI Taxonomy" id="1974684"/>
    <lineage>
        <taxon>Bacteria</taxon>
        <taxon>Candidatus Nealsoniibacteriota</taxon>
    </lineage>
</organism>
<dbReference type="PROSITE" id="PS50109">
    <property type="entry name" value="HIS_KIN"/>
    <property type="match status" value="1"/>
</dbReference>
<dbReference type="InterPro" id="IPR036097">
    <property type="entry name" value="HisK_dim/P_sf"/>
</dbReference>
<evidence type="ECO:0000256" key="7">
    <source>
        <dbReference type="ARBA" id="ARBA00022679"/>
    </source>
</evidence>
<keyword evidence="12 14" id="KW-0472">Membrane</keyword>
<dbReference type="GO" id="GO:0005886">
    <property type="term" value="C:plasma membrane"/>
    <property type="evidence" value="ECO:0007669"/>
    <property type="project" value="UniProtKB-SubCell"/>
</dbReference>
<proteinExistence type="predicted"/>
<dbReference type="SMART" id="SM00388">
    <property type="entry name" value="HisKA"/>
    <property type="match status" value="1"/>
</dbReference>
<dbReference type="InterPro" id="IPR003594">
    <property type="entry name" value="HATPase_dom"/>
</dbReference>
<evidence type="ECO:0000256" key="2">
    <source>
        <dbReference type="ARBA" id="ARBA00004236"/>
    </source>
</evidence>
<dbReference type="SMART" id="SM00387">
    <property type="entry name" value="HATPase_c"/>
    <property type="match status" value="1"/>
</dbReference>
<protein>
    <recommendedName>
        <fullName evidence="4">histidine kinase</fullName>
        <ecNumber evidence="4">2.7.13.3</ecNumber>
    </recommendedName>
</protein>
<keyword evidence="14" id="KW-1133">Transmembrane helix</keyword>
<evidence type="ECO:0000256" key="14">
    <source>
        <dbReference type="SAM" id="Phobius"/>
    </source>
</evidence>
<feature type="transmembrane region" description="Helical" evidence="14">
    <location>
        <begin position="96"/>
        <end position="116"/>
    </location>
</feature>
<feature type="coiled-coil region" evidence="13">
    <location>
        <begin position="337"/>
        <end position="364"/>
    </location>
</feature>
<keyword evidence="13" id="KW-0175">Coiled coil</keyword>
<evidence type="ECO:0000256" key="1">
    <source>
        <dbReference type="ARBA" id="ARBA00000085"/>
    </source>
</evidence>
<dbReference type="FunFam" id="3.30.565.10:FF:000023">
    <property type="entry name" value="PAS domain-containing sensor histidine kinase"/>
    <property type="match status" value="1"/>
</dbReference>
<evidence type="ECO:0000256" key="13">
    <source>
        <dbReference type="SAM" id="Coils"/>
    </source>
</evidence>
<dbReference type="Pfam" id="PF02518">
    <property type="entry name" value="HATPase_c"/>
    <property type="match status" value="1"/>
</dbReference>
<dbReference type="Proteomes" id="UP000230767">
    <property type="component" value="Unassembled WGS sequence"/>
</dbReference>
<dbReference type="InterPro" id="IPR003018">
    <property type="entry name" value="GAF"/>
</dbReference>
<keyword evidence="7" id="KW-0808">Transferase</keyword>
<evidence type="ECO:0000256" key="12">
    <source>
        <dbReference type="ARBA" id="ARBA00023136"/>
    </source>
</evidence>
<keyword evidence="8" id="KW-0547">Nucleotide-binding</keyword>
<dbReference type="SUPFAM" id="SSF55874">
    <property type="entry name" value="ATPase domain of HSP90 chaperone/DNA topoisomerase II/histidine kinase"/>
    <property type="match status" value="1"/>
</dbReference>
<dbReference type="PRINTS" id="PR00344">
    <property type="entry name" value="BCTRLSENSOR"/>
</dbReference>
<keyword evidence="11" id="KW-0902">Two-component regulatory system</keyword>